<keyword evidence="5" id="KW-1185">Reference proteome</keyword>
<dbReference type="Gene3D" id="1.10.418.10">
    <property type="entry name" value="Calponin-like domain"/>
    <property type="match status" value="1"/>
</dbReference>
<feature type="compositionally biased region" description="Basic and acidic residues" evidence="2">
    <location>
        <begin position="1675"/>
        <end position="1685"/>
    </location>
</feature>
<dbReference type="Pfam" id="PF00307">
    <property type="entry name" value="CH"/>
    <property type="match status" value="1"/>
</dbReference>
<gene>
    <name evidence="4" type="ORF">E1301_Tti007119</name>
</gene>
<accession>A0A5A9PKT4</accession>
<feature type="region of interest" description="Disordered" evidence="2">
    <location>
        <begin position="825"/>
        <end position="974"/>
    </location>
</feature>
<feature type="compositionally biased region" description="Basic and acidic residues" evidence="2">
    <location>
        <begin position="667"/>
        <end position="678"/>
    </location>
</feature>
<feature type="region of interest" description="Disordered" evidence="2">
    <location>
        <begin position="187"/>
        <end position="307"/>
    </location>
</feature>
<feature type="compositionally biased region" description="Low complexity" evidence="2">
    <location>
        <begin position="1266"/>
        <end position="1281"/>
    </location>
</feature>
<feature type="compositionally biased region" description="Basic and acidic residues" evidence="2">
    <location>
        <begin position="454"/>
        <end position="463"/>
    </location>
</feature>
<feature type="compositionally biased region" description="Polar residues" evidence="2">
    <location>
        <begin position="1686"/>
        <end position="1700"/>
    </location>
</feature>
<feature type="compositionally biased region" description="Polar residues" evidence="2">
    <location>
        <begin position="1623"/>
        <end position="1672"/>
    </location>
</feature>
<evidence type="ECO:0000313" key="4">
    <source>
        <dbReference type="EMBL" id="KAA0722425.1"/>
    </source>
</evidence>
<organism evidence="4 5">
    <name type="scientific">Triplophysa tibetana</name>
    <dbReference type="NCBI Taxonomy" id="1572043"/>
    <lineage>
        <taxon>Eukaryota</taxon>
        <taxon>Metazoa</taxon>
        <taxon>Chordata</taxon>
        <taxon>Craniata</taxon>
        <taxon>Vertebrata</taxon>
        <taxon>Euteleostomi</taxon>
        <taxon>Actinopterygii</taxon>
        <taxon>Neopterygii</taxon>
        <taxon>Teleostei</taxon>
        <taxon>Ostariophysi</taxon>
        <taxon>Cypriniformes</taxon>
        <taxon>Nemacheilidae</taxon>
        <taxon>Triplophysa</taxon>
    </lineage>
</organism>
<dbReference type="InterPro" id="IPR001715">
    <property type="entry name" value="CH_dom"/>
</dbReference>
<dbReference type="Proteomes" id="UP000324632">
    <property type="component" value="Chromosome 4"/>
</dbReference>
<feature type="compositionally biased region" description="Basic and acidic residues" evidence="2">
    <location>
        <begin position="236"/>
        <end position="260"/>
    </location>
</feature>
<dbReference type="Pfam" id="PF15949">
    <property type="entry name" value="DUF4757"/>
    <property type="match status" value="2"/>
</dbReference>
<keyword evidence="1" id="KW-0175">Coiled coil</keyword>
<dbReference type="GO" id="GO:0051496">
    <property type="term" value="P:positive regulation of stress fiber assembly"/>
    <property type="evidence" value="ECO:0007669"/>
    <property type="project" value="TreeGrafter"/>
</dbReference>
<feature type="region of interest" description="Disordered" evidence="2">
    <location>
        <begin position="652"/>
        <end position="682"/>
    </location>
</feature>
<dbReference type="GO" id="GO:0051893">
    <property type="term" value="P:regulation of focal adhesion assembly"/>
    <property type="evidence" value="ECO:0007669"/>
    <property type="project" value="TreeGrafter"/>
</dbReference>
<feature type="compositionally biased region" description="Polar residues" evidence="2">
    <location>
        <begin position="1436"/>
        <end position="1450"/>
    </location>
</feature>
<feature type="compositionally biased region" description="Polar residues" evidence="2">
    <location>
        <begin position="217"/>
        <end position="231"/>
    </location>
</feature>
<feature type="compositionally biased region" description="Polar residues" evidence="2">
    <location>
        <begin position="1282"/>
        <end position="1302"/>
    </location>
</feature>
<dbReference type="FunFam" id="1.10.418.10:FF:000038">
    <property type="entry name" value="LIM and calponin homology domains-containing protein 1"/>
    <property type="match status" value="1"/>
</dbReference>
<evidence type="ECO:0000259" key="3">
    <source>
        <dbReference type="PROSITE" id="PS50021"/>
    </source>
</evidence>
<feature type="compositionally biased region" description="Polar residues" evidence="2">
    <location>
        <begin position="1353"/>
        <end position="1365"/>
    </location>
</feature>
<dbReference type="GO" id="GO:0032034">
    <property type="term" value="F:myosin II head/neck binding"/>
    <property type="evidence" value="ECO:0007669"/>
    <property type="project" value="TreeGrafter"/>
</dbReference>
<dbReference type="PANTHER" id="PTHR15551">
    <property type="entry name" value="LIM DOMAIN ONLY 7"/>
    <property type="match status" value="1"/>
</dbReference>
<feature type="region of interest" description="Disordered" evidence="2">
    <location>
        <begin position="1397"/>
        <end position="1455"/>
    </location>
</feature>
<dbReference type="PANTHER" id="PTHR15551:SF4">
    <property type="entry name" value="LIM AND CALPONIN HOMOLOGY DOMAINS-CONTAINING PROTEIN 1 ISOFORM X1"/>
    <property type="match status" value="1"/>
</dbReference>
<comment type="caution">
    <text evidence="4">The sequence shown here is derived from an EMBL/GenBank/DDBJ whole genome shotgun (WGS) entry which is preliminary data.</text>
</comment>
<feature type="compositionally biased region" description="Polar residues" evidence="2">
    <location>
        <begin position="1580"/>
        <end position="1596"/>
    </location>
</feature>
<feature type="compositionally biased region" description="Basic and acidic residues" evidence="2">
    <location>
        <begin position="475"/>
        <end position="492"/>
    </location>
</feature>
<feature type="compositionally biased region" description="Basic and acidic residues" evidence="2">
    <location>
        <begin position="394"/>
        <end position="407"/>
    </location>
</feature>
<feature type="compositionally biased region" description="Polar residues" evidence="2">
    <location>
        <begin position="924"/>
        <end position="942"/>
    </location>
</feature>
<feature type="compositionally biased region" description="Basic and acidic residues" evidence="2">
    <location>
        <begin position="1545"/>
        <end position="1575"/>
    </location>
</feature>
<dbReference type="SMART" id="SM00033">
    <property type="entry name" value="CH"/>
    <property type="match status" value="1"/>
</dbReference>
<dbReference type="GO" id="GO:0001725">
    <property type="term" value="C:stress fiber"/>
    <property type="evidence" value="ECO:0007669"/>
    <property type="project" value="TreeGrafter"/>
</dbReference>
<feature type="compositionally biased region" description="Polar residues" evidence="2">
    <location>
        <begin position="8"/>
        <end position="22"/>
    </location>
</feature>
<name>A0A5A9PKT4_9TELE</name>
<feature type="compositionally biased region" description="Low complexity" evidence="2">
    <location>
        <begin position="1714"/>
        <end position="1725"/>
    </location>
</feature>
<evidence type="ECO:0000313" key="5">
    <source>
        <dbReference type="Proteomes" id="UP000324632"/>
    </source>
</evidence>
<dbReference type="InterPro" id="IPR031865">
    <property type="entry name" value="DUF4757"/>
</dbReference>
<feature type="compositionally biased region" description="Basic and acidic residues" evidence="2">
    <location>
        <begin position="573"/>
        <end position="597"/>
    </location>
</feature>
<dbReference type="InterPro" id="IPR036872">
    <property type="entry name" value="CH_dom_sf"/>
</dbReference>
<feature type="region of interest" description="Disordered" evidence="2">
    <location>
        <begin position="1023"/>
        <end position="1054"/>
    </location>
</feature>
<dbReference type="SUPFAM" id="SSF47576">
    <property type="entry name" value="Calponin-homology domain, CH-domain"/>
    <property type="match status" value="1"/>
</dbReference>
<proteinExistence type="predicted"/>
<feature type="compositionally biased region" description="Acidic residues" evidence="2">
    <location>
        <begin position="832"/>
        <end position="842"/>
    </location>
</feature>
<feature type="compositionally biased region" description="Polar residues" evidence="2">
    <location>
        <begin position="268"/>
        <end position="279"/>
    </location>
</feature>
<evidence type="ECO:0000256" key="2">
    <source>
        <dbReference type="SAM" id="MobiDB-lite"/>
    </source>
</evidence>
<feature type="compositionally biased region" description="Polar residues" evidence="2">
    <location>
        <begin position="628"/>
        <end position="637"/>
    </location>
</feature>
<feature type="compositionally biased region" description="Basic and acidic residues" evidence="2">
    <location>
        <begin position="1410"/>
        <end position="1422"/>
    </location>
</feature>
<evidence type="ECO:0000256" key="1">
    <source>
        <dbReference type="SAM" id="Coils"/>
    </source>
</evidence>
<feature type="domain" description="Calponin-homology (CH)" evidence="3">
    <location>
        <begin position="25"/>
        <end position="140"/>
    </location>
</feature>
<feature type="compositionally biased region" description="Basic and acidic residues" evidence="2">
    <location>
        <begin position="1611"/>
        <end position="1620"/>
    </location>
</feature>
<feature type="region of interest" description="Disordered" evidence="2">
    <location>
        <begin position="380"/>
        <end position="407"/>
    </location>
</feature>
<reference evidence="4 5" key="1">
    <citation type="journal article" date="2019" name="Mol. Ecol. Resour.">
        <title>Chromosome-level genome assembly of Triplophysa tibetana, a fish adapted to the harsh high-altitude environment of the Tibetan Plateau.</title>
        <authorList>
            <person name="Yang X."/>
            <person name="Liu H."/>
            <person name="Ma Z."/>
            <person name="Zou Y."/>
            <person name="Zou M."/>
            <person name="Mao Y."/>
            <person name="Li X."/>
            <person name="Wang H."/>
            <person name="Chen T."/>
            <person name="Wang W."/>
            <person name="Yang R."/>
        </authorList>
    </citation>
    <scope>NUCLEOTIDE SEQUENCE [LARGE SCALE GENOMIC DNA]</scope>
    <source>
        <strain evidence="4">TTIB1903HZAU</strain>
        <tissue evidence="4">Muscle</tissue>
    </source>
</reference>
<feature type="region of interest" description="Disordered" evidence="2">
    <location>
        <begin position="573"/>
        <end position="638"/>
    </location>
</feature>
<dbReference type="PROSITE" id="PS50021">
    <property type="entry name" value="CH"/>
    <property type="match status" value="1"/>
</dbReference>
<protein>
    <submittedName>
        <fullName evidence="4">LIM and calponin-like proteiny domains-containing protein 1</fullName>
    </submittedName>
</protein>
<feature type="region of interest" description="Disordered" evidence="2">
    <location>
        <begin position="1242"/>
        <end position="1366"/>
    </location>
</feature>
<dbReference type="EMBL" id="SOYY01000004">
    <property type="protein sequence ID" value="KAA0722425.1"/>
    <property type="molecule type" value="Genomic_DNA"/>
</dbReference>
<feature type="coiled-coil region" evidence="1">
    <location>
        <begin position="1118"/>
        <end position="1159"/>
    </location>
</feature>
<feature type="region of interest" description="Disordered" evidence="2">
    <location>
        <begin position="1545"/>
        <end position="1732"/>
    </location>
</feature>
<feature type="compositionally biased region" description="Acidic residues" evidence="2">
    <location>
        <begin position="944"/>
        <end position="955"/>
    </location>
</feature>
<sequence length="1747" mass="196685">MASPGEDSASNALSDQAESVENTPEKAILEAQKWIEAVTGRGFGEKDFRSGLENGILLCELLSSVKPGLVKKINRLPTPIAGLDNLTMFLRGCEELGLKGSQLFDPGDLQDASIRANLTGSSRKLKNVLITIYWLGKSANSCATYNGPTLNLKEFEGLLSMMRKECISEELDSPKRSIRDSGYIDSWESERSDSLSPPRHGRDDSFDSLDSFGSRSQNTPSPDTVICCNSDSEGDGSQRKLPDVRKDDMSARRVSYKEPRAALPFNQYLPNKSNQTTYLPTPLRKRRSDREEDRRSMSTSPVGGDRPLRKLFTWAGEKGVELDEAELKKMRKLEKSGIKVLPAAARYYSPNVVAVEANKAKSPSPDIILRRDNDFLRTAVPHEWDSNEEDDAEERDRKVPDVQKDDLASRRARMNQFKPGVTHYFLPSSCSLKDREKWEGIRLASKHTVLERMEKMEQEKKSQADSTSPEVSIITREDNPFLNPEKKKAKERDEDDERVVEQRTVIPNPEKDDLAKRRSGGGPRPPVDPHQSLVRTSITQSDLETWQRLKINTENSEADSNLAAVSIITREDNPFLTPEKESEFVEENKEGADREAGGRVVVPNVTKDDLARRRSQSGPVPQRDPRQSLAQTTMTQSDLEKWQRLKMNTESREAIFSEQPSPRQPLKPRDAPREKEQETLTTSPLVPLCQSCLEKGCLSIASKANVAKNDLAGCRERPSDERRRFVTFGGVTEMESTSWIDEDKGGGEEERDEAEKLRYLLSMAPVAVPTIGMGSILTKRALRSGDAIPEPPVVLPPEPPSPVTFDLKRTSSSAQLRALEEQLAVKAKDEKDYDEEEEEEERQPDITNDDMLARRTGAFQKTSKGTLFNRFLPQPSSKREVTAAALSAQKGSTQRSGERDLQYLEGNIKTKRTRIGQRNEPSDQEPNTQKSPGIVRSPTSSVDNNEEDECWDEDPLSNVEKDDMLARRTGASQKSKGGFYNAFLPTPGAVKQKTSPITGMNQSCFKKTDSSLDSNHGNFLSFALSSVAPPPRDAEDTPRKCPQMMDGQESGSVGLMGQDSLIKDETNTKSPSPMPEQASRLPLWLEDDDLPPISMSLIDMRDEEDEMAYLHTHSQSRHERLHNQYNKLKEEEDQWQDDLARWKNRRRSASQDLIKKEEERKMMEKLMSTDGGSGNRRKSIKTYKEIVEEKVRREHELHEQYCKASTPEEKAAILQRYALRFTISDAILEKLQLPKLPSAITPVRTSPLPEPVKQSTHSIEAEVAEPTQTSPTQPSLPTGQQMAQNQLQTKPKTPEQLPTKTIKTPEVPPTPARPLASSSKHVPLITPKPYSQPKLNQGPRNPLKTDCFMRLNGESTQNDNRQSGVKGSLVHSVPFFSTLSKPATESQPNEELHVLETPHHQQNSPVSVPDPEKVTVKEEKESSLSIQEETSKEDISSTQSESEPEGNQTIPEPVVKRNCVVTTTIVTELTQTHPLQPNDTSSTEQAPQVALDYAGSSSLQQIETPMLNLTKRVNHWTWDPNEERKRQERWQQEQERLLQEKYQKEQEKLKEEWERAQREVEEEERRHHEEERLILEETLSPRTSDLSSKSLTQDPGLSQPPHDTIVLSLADWERKQEMMEKQAQMNQSNGRTDSPDQVSTPVQQNGQETEPQESQTATPQLQFIQDGSWSCKSKSRQEDLKKTASLDRNQSPPQSQSSGMRRTGSCENVLGTHPSKSPSPSQDTSPPSPSRYELFLQWFSTASGPRF</sequence>
<feature type="region of interest" description="Disordered" evidence="2">
    <location>
        <begin position="454"/>
        <end position="539"/>
    </location>
</feature>
<feature type="region of interest" description="Disordered" evidence="2">
    <location>
        <begin position="1"/>
        <end position="22"/>
    </location>
</feature>